<gene>
    <name evidence="14" type="primary">rpoN</name>
    <name evidence="14" type="ORF">GCM10007877_11360</name>
</gene>
<dbReference type="RefSeq" id="WP_232592073.1">
    <property type="nucleotide sequence ID" value="NZ_BSPD01000030.1"/>
</dbReference>
<dbReference type="Pfam" id="PF00309">
    <property type="entry name" value="Sigma54_AID"/>
    <property type="match status" value="1"/>
</dbReference>
<name>A0AA37TA07_9GAMM</name>
<keyword evidence="6 10" id="KW-0805">Transcription regulation</keyword>
<feature type="domain" description="RNA polymerase sigma factor 54 core-binding" evidence="13">
    <location>
        <begin position="250"/>
        <end position="397"/>
    </location>
</feature>
<feature type="compositionally biased region" description="Polar residues" evidence="11">
    <location>
        <begin position="57"/>
        <end position="68"/>
    </location>
</feature>
<dbReference type="NCBIfam" id="TIGR02395">
    <property type="entry name" value="rpoN_sigma"/>
    <property type="match status" value="1"/>
</dbReference>
<dbReference type="PRINTS" id="PR00045">
    <property type="entry name" value="SIGMA54FCT"/>
</dbReference>
<feature type="region of interest" description="Disordered" evidence="11">
    <location>
        <begin position="42"/>
        <end position="109"/>
    </location>
</feature>
<dbReference type="Pfam" id="PF04552">
    <property type="entry name" value="Sigma54_DBD"/>
    <property type="match status" value="1"/>
</dbReference>
<dbReference type="PIRSF" id="PIRSF000774">
    <property type="entry name" value="RpoN"/>
    <property type="match status" value="1"/>
</dbReference>
<dbReference type="GO" id="GO:0001216">
    <property type="term" value="F:DNA-binding transcription activator activity"/>
    <property type="evidence" value="ECO:0007669"/>
    <property type="project" value="InterPro"/>
</dbReference>
<evidence type="ECO:0000313" key="14">
    <source>
        <dbReference type="EMBL" id="GLS25422.1"/>
    </source>
</evidence>
<comment type="caution">
    <text evidence="14">The sequence shown here is derived from an EMBL/GenBank/DDBJ whole genome shotgun (WGS) entry which is preliminary data.</text>
</comment>
<feature type="compositionally biased region" description="Basic and acidic residues" evidence="11">
    <location>
        <begin position="239"/>
        <end position="252"/>
    </location>
</feature>
<dbReference type="AlphaFoldDB" id="A0AA37TA07"/>
<dbReference type="Proteomes" id="UP001156870">
    <property type="component" value="Unassembled WGS sequence"/>
</dbReference>
<dbReference type="FunFam" id="1.10.10.60:FF:000045">
    <property type="entry name" value="RNA polymerase sigma-54 factor"/>
    <property type="match status" value="1"/>
</dbReference>
<dbReference type="PANTHER" id="PTHR32248:SF4">
    <property type="entry name" value="RNA POLYMERASE SIGMA-54 FACTOR"/>
    <property type="match status" value="1"/>
</dbReference>
<dbReference type="NCBIfam" id="NF004595">
    <property type="entry name" value="PRK05932.1-2"/>
    <property type="match status" value="1"/>
</dbReference>
<dbReference type="InterPro" id="IPR007634">
    <property type="entry name" value="RNA_pol_sigma_54_DNA-bd"/>
</dbReference>
<feature type="compositionally biased region" description="Polar residues" evidence="11">
    <location>
        <begin position="86"/>
        <end position="101"/>
    </location>
</feature>
<keyword evidence="8 10" id="KW-0238">DNA-binding</keyword>
<organism evidence="14 15">
    <name type="scientific">Marinibactrum halimedae</name>
    <dbReference type="NCBI Taxonomy" id="1444977"/>
    <lineage>
        <taxon>Bacteria</taxon>
        <taxon>Pseudomonadati</taxon>
        <taxon>Pseudomonadota</taxon>
        <taxon>Gammaproteobacteria</taxon>
        <taxon>Cellvibrionales</taxon>
        <taxon>Cellvibrionaceae</taxon>
        <taxon>Marinibactrum</taxon>
    </lineage>
</organism>
<evidence type="ECO:0000256" key="1">
    <source>
        <dbReference type="ARBA" id="ARBA00008798"/>
    </source>
</evidence>
<dbReference type="PROSITE" id="PS00717">
    <property type="entry name" value="SIGMA54_1"/>
    <property type="match status" value="1"/>
</dbReference>
<evidence type="ECO:0000256" key="6">
    <source>
        <dbReference type="ARBA" id="ARBA00023015"/>
    </source>
</evidence>
<keyword evidence="9 10" id="KW-0804">Transcription</keyword>
<dbReference type="GO" id="GO:0016779">
    <property type="term" value="F:nucleotidyltransferase activity"/>
    <property type="evidence" value="ECO:0007669"/>
    <property type="project" value="UniProtKB-KW"/>
</dbReference>
<dbReference type="PROSITE" id="PS50044">
    <property type="entry name" value="SIGMA54_3"/>
    <property type="match status" value="1"/>
</dbReference>
<evidence type="ECO:0000256" key="7">
    <source>
        <dbReference type="ARBA" id="ARBA00023082"/>
    </source>
</evidence>
<proteinExistence type="inferred from homology"/>
<dbReference type="PANTHER" id="PTHR32248">
    <property type="entry name" value="RNA POLYMERASE SIGMA-54 FACTOR"/>
    <property type="match status" value="1"/>
</dbReference>
<evidence type="ECO:0000259" key="12">
    <source>
        <dbReference type="Pfam" id="PF04552"/>
    </source>
</evidence>
<dbReference type="GO" id="GO:0000428">
    <property type="term" value="C:DNA-directed RNA polymerase complex"/>
    <property type="evidence" value="ECO:0007669"/>
    <property type="project" value="UniProtKB-KW"/>
</dbReference>
<dbReference type="PROSITE" id="PS00718">
    <property type="entry name" value="SIGMA54_2"/>
    <property type="match status" value="1"/>
</dbReference>
<protein>
    <recommendedName>
        <fullName evidence="2 10">RNA polymerase sigma-54 factor</fullName>
    </recommendedName>
</protein>
<comment type="function">
    <text evidence="10">Sigma factors are initiation factors that promote the attachment of RNA polymerase to specific initiation sites and are then released.</text>
</comment>
<keyword evidence="15" id="KW-1185">Reference proteome</keyword>
<evidence type="ECO:0000256" key="8">
    <source>
        <dbReference type="ARBA" id="ARBA00023125"/>
    </source>
</evidence>
<evidence type="ECO:0000256" key="10">
    <source>
        <dbReference type="PIRNR" id="PIRNR000774"/>
    </source>
</evidence>
<feature type="domain" description="RNA polymerase sigma factor 54 core-binding" evidence="13">
    <location>
        <begin position="144"/>
        <end position="206"/>
    </location>
</feature>
<evidence type="ECO:0000256" key="11">
    <source>
        <dbReference type="SAM" id="MobiDB-lite"/>
    </source>
</evidence>
<comment type="similarity">
    <text evidence="1 10">Belongs to the sigma-54 factor family.</text>
</comment>
<dbReference type="Gene3D" id="1.10.10.60">
    <property type="entry name" value="Homeodomain-like"/>
    <property type="match status" value="1"/>
</dbReference>
<evidence type="ECO:0000259" key="13">
    <source>
        <dbReference type="Pfam" id="PF04963"/>
    </source>
</evidence>
<dbReference type="InterPro" id="IPR007046">
    <property type="entry name" value="RNA_pol_sigma_54_core-bd"/>
</dbReference>
<dbReference type="GO" id="GO:0003677">
    <property type="term" value="F:DNA binding"/>
    <property type="evidence" value="ECO:0007669"/>
    <property type="project" value="UniProtKB-KW"/>
</dbReference>
<dbReference type="Gene3D" id="1.10.10.1330">
    <property type="entry name" value="RNA polymerase sigma-54 factor, core-binding domain"/>
    <property type="match status" value="1"/>
</dbReference>
<sequence length="571" mass="63521">MKQSLQLKLGQQLTMTPQLQQAIRLLQLSTLDLQQEIQEALDSNPMLEVTEGESEPSDSANESLQSNTNDKESSPSENASEASNEDYSTSDYATNDTPSETPSDEWQENIPNELPVDTQWDDIYQGSGVSSSAVGPERDDSFFDSQIDNTETLQEHLLWQLNLTPMSDRDRSIAIAIIDSVEPSGLLSSSIEEIYQGLLHTPEQPQEAISEEETTSKSSTPSGSDTEEAFDSTTPLEGPKMESHADHQHDDDGNVDNENEDEALTLEEVLAVQHRLQRFDPVGCCSQNLSECLMVQLNQFDSQTPFLGAAKLIVMEHLTLLGNRDYKQLMRRCKLKEPELKEVVGLIQSLTPQPGAALGGNQTSYVVPDVFVQKKEGRWVVELNPEIAPKLRINSNYASLVKRADSSNDNAFLRDNLQEARWFLKSLQSRNETLLKVASCIVDKQQGFLDHGPEAMRPLVLHDIAEDVGMHESTISRVTTQKYMHTPQGIFELKFFFSSHVSMENGGECSSTAIRAIIKKLVAAEDPRKPLSDSKITALLADQGIKVARRTIAKYRESLGISASNERKQLI</sequence>
<dbReference type="Pfam" id="PF04963">
    <property type="entry name" value="Sigma54_CBD"/>
    <property type="match status" value="2"/>
</dbReference>
<dbReference type="InterPro" id="IPR038709">
    <property type="entry name" value="RpoN_core-bd_sf"/>
</dbReference>
<evidence type="ECO:0000256" key="2">
    <source>
        <dbReference type="ARBA" id="ARBA00019942"/>
    </source>
</evidence>
<dbReference type="EMBL" id="BSPD01000030">
    <property type="protein sequence ID" value="GLS25422.1"/>
    <property type="molecule type" value="Genomic_DNA"/>
</dbReference>
<evidence type="ECO:0000256" key="3">
    <source>
        <dbReference type="ARBA" id="ARBA00022478"/>
    </source>
</evidence>
<reference evidence="14 15" key="1">
    <citation type="journal article" date="2014" name="Int. J. Syst. Evol. Microbiol.">
        <title>Complete genome sequence of Corynebacterium casei LMG S-19264T (=DSM 44701T), isolated from a smear-ripened cheese.</title>
        <authorList>
            <consortium name="US DOE Joint Genome Institute (JGI-PGF)"/>
            <person name="Walter F."/>
            <person name="Albersmeier A."/>
            <person name="Kalinowski J."/>
            <person name="Ruckert C."/>
        </authorList>
    </citation>
    <scope>NUCLEOTIDE SEQUENCE [LARGE SCALE GENOMIC DNA]</scope>
    <source>
        <strain evidence="14 15">NBRC 110095</strain>
    </source>
</reference>
<keyword evidence="7 10" id="KW-0731">Sigma factor</keyword>
<keyword evidence="3 10" id="KW-0240">DNA-directed RNA polymerase</keyword>
<evidence type="ECO:0000256" key="5">
    <source>
        <dbReference type="ARBA" id="ARBA00022695"/>
    </source>
</evidence>
<evidence type="ECO:0000256" key="4">
    <source>
        <dbReference type="ARBA" id="ARBA00022679"/>
    </source>
</evidence>
<keyword evidence="4 10" id="KW-0808">Transferase</keyword>
<dbReference type="GO" id="GO:0016987">
    <property type="term" value="F:sigma factor activity"/>
    <property type="evidence" value="ECO:0007669"/>
    <property type="project" value="UniProtKB-KW"/>
</dbReference>
<evidence type="ECO:0000313" key="15">
    <source>
        <dbReference type="Proteomes" id="UP001156870"/>
    </source>
</evidence>
<keyword evidence="5 10" id="KW-0548">Nucleotidyltransferase</keyword>
<dbReference type="GO" id="GO:0006352">
    <property type="term" value="P:DNA-templated transcription initiation"/>
    <property type="evidence" value="ECO:0007669"/>
    <property type="project" value="InterPro"/>
</dbReference>
<evidence type="ECO:0000256" key="9">
    <source>
        <dbReference type="ARBA" id="ARBA00023163"/>
    </source>
</evidence>
<feature type="domain" description="RNA polymerase sigma factor 54 DNA-binding" evidence="12">
    <location>
        <begin position="411"/>
        <end position="569"/>
    </location>
</feature>
<feature type="region of interest" description="Disordered" evidence="11">
    <location>
        <begin position="203"/>
        <end position="258"/>
    </location>
</feature>
<dbReference type="InterPro" id="IPR000394">
    <property type="entry name" value="RNA_pol_sigma_54"/>
</dbReference>
<accession>A0AA37TA07</accession>